<organism evidence="1 2">
    <name type="scientific">Mycena albidolilacea</name>
    <dbReference type="NCBI Taxonomy" id="1033008"/>
    <lineage>
        <taxon>Eukaryota</taxon>
        <taxon>Fungi</taxon>
        <taxon>Dikarya</taxon>
        <taxon>Basidiomycota</taxon>
        <taxon>Agaricomycotina</taxon>
        <taxon>Agaricomycetes</taxon>
        <taxon>Agaricomycetidae</taxon>
        <taxon>Agaricales</taxon>
        <taxon>Marasmiineae</taxon>
        <taxon>Mycenaceae</taxon>
        <taxon>Mycena</taxon>
    </lineage>
</organism>
<dbReference type="AlphaFoldDB" id="A0AAD7EUR4"/>
<dbReference type="Proteomes" id="UP001218218">
    <property type="component" value="Unassembled WGS sequence"/>
</dbReference>
<gene>
    <name evidence="1" type="ORF">DFH08DRAFT_858540</name>
</gene>
<evidence type="ECO:0000313" key="1">
    <source>
        <dbReference type="EMBL" id="KAJ7352319.1"/>
    </source>
</evidence>
<accession>A0AAD7EUR4</accession>
<reference evidence="1" key="1">
    <citation type="submission" date="2023-03" db="EMBL/GenBank/DDBJ databases">
        <title>Massive genome expansion in bonnet fungi (Mycena s.s.) driven by repeated elements and novel gene families across ecological guilds.</title>
        <authorList>
            <consortium name="Lawrence Berkeley National Laboratory"/>
            <person name="Harder C.B."/>
            <person name="Miyauchi S."/>
            <person name="Viragh M."/>
            <person name="Kuo A."/>
            <person name="Thoen E."/>
            <person name="Andreopoulos B."/>
            <person name="Lu D."/>
            <person name="Skrede I."/>
            <person name="Drula E."/>
            <person name="Henrissat B."/>
            <person name="Morin E."/>
            <person name="Kohler A."/>
            <person name="Barry K."/>
            <person name="LaButti K."/>
            <person name="Morin E."/>
            <person name="Salamov A."/>
            <person name="Lipzen A."/>
            <person name="Mereny Z."/>
            <person name="Hegedus B."/>
            <person name="Baldrian P."/>
            <person name="Stursova M."/>
            <person name="Weitz H."/>
            <person name="Taylor A."/>
            <person name="Grigoriev I.V."/>
            <person name="Nagy L.G."/>
            <person name="Martin F."/>
            <person name="Kauserud H."/>
        </authorList>
    </citation>
    <scope>NUCLEOTIDE SEQUENCE</scope>
    <source>
        <strain evidence="1">CBHHK002</strain>
    </source>
</reference>
<name>A0AAD7EUR4_9AGAR</name>
<comment type="caution">
    <text evidence="1">The sequence shown here is derived from an EMBL/GenBank/DDBJ whole genome shotgun (WGS) entry which is preliminary data.</text>
</comment>
<evidence type="ECO:0000313" key="2">
    <source>
        <dbReference type="Proteomes" id="UP001218218"/>
    </source>
</evidence>
<protein>
    <submittedName>
        <fullName evidence="1">Uncharacterized protein</fullName>
    </submittedName>
</protein>
<proteinExistence type="predicted"/>
<keyword evidence="2" id="KW-1185">Reference proteome</keyword>
<dbReference type="EMBL" id="JARIHO010000012">
    <property type="protein sequence ID" value="KAJ7352319.1"/>
    <property type="molecule type" value="Genomic_DNA"/>
</dbReference>
<sequence length="96" mass="10798">MLLLSAFHRRRFLPGNWATIVGSAARTPSSSGCYSSGTGPPARTPCLRPRCHLSTKMTMRWVTLRHWTIVSLMRFSCEIETISTTMAATGQWTRRP</sequence>